<evidence type="ECO:0000313" key="10">
    <source>
        <dbReference type="EMBL" id="KKK65292.1"/>
    </source>
</evidence>
<proteinExistence type="inferred from homology"/>
<gene>
    <name evidence="10" type="ORF">LCGC14_2975630</name>
</gene>
<dbReference type="PANTHER" id="PTHR30572">
    <property type="entry name" value="MEMBRANE COMPONENT OF TRANSPORTER-RELATED"/>
    <property type="match status" value="1"/>
</dbReference>
<accession>A0A0F8X821</accession>
<dbReference type="PANTHER" id="PTHR30572:SF4">
    <property type="entry name" value="ABC TRANSPORTER PERMEASE YTRF"/>
    <property type="match status" value="1"/>
</dbReference>
<keyword evidence="2" id="KW-1003">Cell membrane</keyword>
<dbReference type="GO" id="GO:0022857">
    <property type="term" value="F:transmembrane transporter activity"/>
    <property type="evidence" value="ECO:0007669"/>
    <property type="project" value="TreeGrafter"/>
</dbReference>
<evidence type="ECO:0000256" key="2">
    <source>
        <dbReference type="ARBA" id="ARBA00022475"/>
    </source>
</evidence>
<comment type="caution">
    <text evidence="10">The sequence shown here is derived from an EMBL/GenBank/DDBJ whole genome shotgun (WGS) entry which is preliminary data.</text>
</comment>
<protein>
    <submittedName>
        <fullName evidence="10">Uncharacterized protein</fullName>
    </submittedName>
</protein>
<comment type="similarity">
    <text evidence="6">Belongs to the ABC-4 integral membrane protein family.</text>
</comment>
<feature type="domain" description="MacB-like periplasmic core" evidence="9">
    <location>
        <begin position="14"/>
        <end position="117"/>
    </location>
</feature>
<dbReference type="Pfam" id="PF02687">
    <property type="entry name" value="FtsX"/>
    <property type="match status" value="1"/>
</dbReference>
<evidence type="ECO:0000256" key="1">
    <source>
        <dbReference type="ARBA" id="ARBA00004651"/>
    </source>
</evidence>
<feature type="domain" description="ABC3 transporter permease C-terminal" evidence="8">
    <location>
        <begin position="159"/>
        <end position="278"/>
    </location>
</feature>
<evidence type="ECO:0000256" key="3">
    <source>
        <dbReference type="ARBA" id="ARBA00022692"/>
    </source>
</evidence>
<keyword evidence="4 7" id="KW-1133">Transmembrane helix</keyword>
<feature type="transmembrane region" description="Helical" evidence="7">
    <location>
        <begin position="198"/>
        <end position="226"/>
    </location>
</feature>
<keyword evidence="5 7" id="KW-0472">Membrane</keyword>
<name>A0A0F8X821_9ZZZZ</name>
<feature type="transmembrane region" description="Helical" evidence="7">
    <location>
        <begin position="155"/>
        <end position="177"/>
    </location>
</feature>
<evidence type="ECO:0000259" key="9">
    <source>
        <dbReference type="Pfam" id="PF12704"/>
    </source>
</evidence>
<feature type="non-terminal residue" evidence="10">
    <location>
        <position position="1"/>
    </location>
</feature>
<organism evidence="10">
    <name type="scientific">marine sediment metagenome</name>
    <dbReference type="NCBI Taxonomy" id="412755"/>
    <lineage>
        <taxon>unclassified sequences</taxon>
        <taxon>metagenomes</taxon>
        <taxon>ecological metagenomes</taxon>
    </lineage>
</organism>
<evidence type="ECO:0000256" key="6">
    <source>
        <dbReference type="ARBA" id="ARBA00038076"/>
    </source>
</evidence>
<dbReference type="Pfam" id="PF12704">
    <property type="entry name" value="MacB_PCD"/>
    <property type="match status" value="1"/>
</dbReference>
<feature type="transmembrane region" description="Helical" evidence="7">
    <location>
        <begin position="246"/>
        <end position="268"/>
    </location>
</feature>
<dbReference type="AlphaFoldDB" id="A0A0F8X821"/>
<evidence type="ECO:0000256" key="5">
    <source>
        <dbReference type="ARBA" id="ARBA00023136"/>
    </source>
</evidence>
<evidence type="ECO:0000256" key="7">
    <source>
        <dbReference type="SAM" id="Phobius"/>
    </source>
</evidence>
<comment type="subcellular location">
    <subcellularLocation>
        <location evidence="1">Cell membrane</location>
        <topology evidence="1">Multi-pass membrane protein</topology>
    </subcellularLocation>
</comment>
<reference evidence="10" key="1">
    <citation type="journal article" date="2015" name="Nature">
        <title>Complex archaea that bridge the gap between prokaryotes and eukaryotes.</title>
        <authorList>
            <person name="Spang A."/>
            <person name="Saw J.H."/>
            <person name="Jorgensen S.L."/>
            <person name="Zaremba-Niedzwiedzka K."/>
            <person name="Martijn J."/>
            <person name="Lind A.E."/>
            <person name="van Eijk R."/>
            <person name="Schleper C."/>
            <person name="Guy L."/>
            <person name="Ettema T.J."/>
        </authorList>
    </citation>
    <scope>NUCLEOTIDE SEQUENCE</scope>
</reference>
<dbReference type="EMBL" id="LAZR01060627">
    <property type="protein sequence ID" value="KKK65292.1"/>
    <property type="molecule type" value="Genomic_DNA"/>
</dbReference>
<dbReference type="InterPro" id="IPR050250">
    <property type="entry name" value="Macrolide_Exporter_MacB"/>
</dbReference>
<evidence type="ECO:0000259" key="8">
    <source>
        <dbReference type="Pfam" id="PF02687"/>
    </source>
</evidence>
<dbReference type="InterPro" id="IPR025857">
    <property type="entry name" value="MacB_PCD"/>
</dbReference>
<keyword evidence="3 7" id="KW-0812">Transmembrane</keyword>
<sequence>VDWEESLVILEGYQGWSLEKGRWPIGGKREVVVGQQVAYEIFEQDIEVDSNLVIKGKTFKIVGIMNSLGSQTDDSGVYVDMVLYGNLTGEKKGSAQMVMVKIEEGASLDETAENIRESLRKTRKRRAGTDEADFSVITSETIGDIASNILGVIQLAIVAFASIAIIVGGIGITNTMFTSVRERTREIGIMKAVGAKNIAVLSIFLFESAIIGFSGGIGGTLLGVGFAKAIELYGSANPSFYFRASISVGLIVFGLVFSFLIGCLAGFFPARQAAKLKPVEALRRLE</sequence>
<dbReference type="GO" id="GO:0005886">
    <property type="term" value="C:plasma membrane"/>
    <property type="evidence" value="ECO:0007669"/>
    <property type="project" value="UniProtKB-SubCell"/>
</dbReference>
<dbReference type="InterPro" id="IPR003838">
    <property type="entry name" value="ABC3_permease_C"/>
</dbReference>
<evidence type="ECO:0000256" key="4">
    <source>
        <dbReference type="ARBA" id="ARBA00022989"/>
    </source>
</evidence>